<accession>A0A6L6LA28</accession>
<sequence>MTYKVFLAWQSQNKKTASYIKNQLDKAAKLLKEQGTTIDVIKSPTQEDAGSPNINEAIWKQIQGVDIFIADLSFVSRVRTSNDNVMYELGIADALLGANRTIILADENTKIEKLAFDINHKRISPINTDNKNFYRTFSEWIIQALEESDKQRFTRRYIIEEFASDVVSIVNYFYRMSYYSDATYSAGLQIPTVDQIESELSKTKIGMYAAEVDFSTIIQILEQKLQKLMDFTHPRAVWHILNLISSIKDYQLYCNSIQYRHLNIIDEGKEQYGLYDKKTFFLKPGNNVGEIKGSVFFNKNTIICQNMNCNIVLDKRWTVKDDANFKVQNIVLDNGTEQTAVVMKIATYAEEYRRYLATYIHGILEAVNGLIEYCELEMVHIGNGEKETGIITLILQ</sequence>
<dbReference type="AlphaFoldDB" id="A0A6L6LA28"/>
<protein>
    <recommendedName>
        <fullName evidence="3">CD-NTase-associated protein 12/Pycsar effector protein TIR domain-containing protein</fullName>
    </recommendedName>
</protein>
<evidence type="ECO:0000313" key="1">
    <source>
        <dbReference type="EMBL" id="MTR87300.1"/>
    </source>
</evidence>
<dbReference type="Proteomes" id="UP000478483">
    <property type="component" value="Unassembled WGS sequence"/>
</dbReference>
<dbReference type="EMBL" id="WNAJ01000061">
    <property type="protein sequence ID" value="MTR87300.1"/>
    <property type="molecule type" value="Genomic_DNA"/>
</dbReference>
<dbReference type="RefSeq" id="WP_118413668.1">
    <property type="nucleotide sequence ID" value="NZ_QRPI01000057.1"/>
</dbReference>
<gene>
    <name evidence="1" type="ORF">GMD50_20310</name>
</gene>
<organism evidence="1 2">
    <name type="scientific">Roseburia intestinalis</name>
    <dbReference type="NCBI Taxonomy" id="166486"/>
    <lineage>
        <taxon>Bacteria</taxon>
        <taxon>Bacillati</taxon>
        <taxon>Bacillota</taxon>
        <taxon>Clostridia</taxon>
        <taxon>Lachnospirales</taxon>
        <taxon>Lachnospiraceae</taxon>
        <taxon>Roseburia</taxon>
    </lineage>
</organism>
<evidence type="ECO:0000313" key="2">
    <source>
        <dbReference type="Proteomes" id="UP000478483"/>
    </source>
</evidence>
<reference evidence="1 2" key="1">
    <citation type="journal article" date="2019" name="Nat. Med.">
        <title>A library of human gut bacterial isolates paired with longitudinal multiomics data enables mechanistic microbiome research.</title>
        <authorList>
            <person name="Poyet M."/>
            <person name="Groussin M."/>
            <person name="Gibbons S.M."/>
            <person name="Avila-Pacheco J."/>
            <person name="Jiang X."/>
            <person name="Kearney S.M."/>
            <person name="Perrotta A.R."/>
            <person name="Berdy B."/>
            <person name="Zhao S."/>
            <person name="Lieberman T.D."/>
            <person name="Swanson P.K."/>
            <person name="Smith M."/>
            <person name="Roesemann S."/>
            <person name="Alexander J.E."/>
            <person name="Rich S.A."/>
            <person name="Livny J."/>
            <person name="Vlamakis H."/>
            <person name="Clish C."/>
            <person name="Bullock K."/>
            <person name="Deik A."/>
            <person name="Scott J."/>
            <person name="Pierce K.A."/>
            <person name="Xavier R.J."/>
            <person name="Alm E.J."/>
        </authorList>
    </citation>
    <scope>NUCLEOTIDE SEQUENCE [LARGE SCALE GENOMIC DNA]</scope>
    <source>
        <strain evidence="1 2">BIOML-A1</strain>
    </source>
</reference>
<evidence type="ECO:0008006" key="3">
    <source>
        <dbReference type="Google" id="ProtNLM"/>
    </source>
</evidence>
<name>A0A6L6LA28_9FIRM</name>
<proteinExistence type="predicted"/>
<comment type="caution">
    <text evidence="1">The sequence shown here is derived from an EMBL/GenBank/DDBJ whole genome shotgun (WGS) entry which is preliminary data.</text>
</comment>